<dbReference type="SUPFAM" id="SSF55729">
    <property type="entry name" value="Acyl-CoA N-acyltransferases (Nat)"/>
    <property type="match status" value="1"/>
</dbReference>
<evidence type="ECO:0000256" key="3">
    <source>
        <dbReference type="ARBA" id="ARBA00022741"/>
    </source>
</evidence>
<dbReference type="CDD" id="cd04301">
    <property type="entry name" value="NAT_SF"/>
    <property type="match status" value="1"/>
</dbReference>
<sequence length="306" mass="36035">MAVEFKKWASLVYIKQPSIKELDYVAELWNDEETMKDVGGVINFSIEKREGWYRKMIQPSDGKNFYCLIFTLEDIPVGEVSFHRYNTEERKADFNIKIQEKYRGKGYAKEAMKLMLSYYFYDIGGQVIYDEVINKNGQEVLEKFGFEVVEKNDKTILFKLTKERFFKIMNEQGIKYEKSCGVVVTKVNDSDTQFLLIKSKSNYWGFPKGHVENAESEMDTALRECYEETGLNVDIDKDFRIETEYFISTNIFKNVVYFIGKANSSEVIIQEEELDEYKWVSYKKALELLTFESDKNILTKANEYMI</sequence>
<proteinExistence type="inferred from homology"/>
<keyword evidence="4" id="KW-0378">Hydrolase</keyword>
<evidence type="ECO:0000256" key="2">
    <source>
        <dbReference type="ARBA" id="ARBA00018911"/>
    </source>
</evidence>
<dbReference type="InterPro" id="IPR051325">
    <property type="entry name" value="Nudix_hydrolase_domain"/>
</dbReference>
<dbReference type="PROSITE" id="PS51462">
    <property type="entry name" value="NUDIX"/>
    <property type="match status" value="1"/>
</dbReference>
<dbReference type="InterPro" id="IPR000182">
    <property type="entry name" value="GNAT_dom"/>
</dbReference>
<reference evidence="8 9" key="1">
    <citation type="submission" date="2021-01" db="EMBL/GenBank/DDBJ databases">
        <title>Genome public.</title>
        <authorList>
            <person name="Liu C."/>
            <person name="Sun Q."/>
        </authorList>
    </citation>
    <scope>NUCLEOTIDE SEQUENCE [LARGE SCALE GENOMIC DNA]</scope>
    <source>
        <strain evidence="8 9">YIM B02515</strain>
    </source>
</reference>
<dbReference type="PROSITE" id="PS51186">
    <property type="entry name" value="GNAT"/>
    <property type="match status" value="1"/>
</dbReference>
<keyword evidence="3" id="KW-0547">Nucleotide-binding</keyword>
<accession>A0ABS1THL2</accession>
<protein>
    <recommendedName>
        <fullName evidence="2">Bis(5'-nucleosyl)-tetraphosphatase [asymmetrical]</fullName>
    </recommendedName>
    <alternativeName>
        <fullName evidence="5">Diadenosine 5',5'''-P1,P4-tetraphosphate asymmetrical hydrolase</fullName>
    </alternativeName>
</protein>
<dbReference type="Gene3D" id="3.40.630.30">
    <property type="match status" value="1"/>
</dbReference>
<evidence type="ECO:0000313" key="9">
    <source>
        <dbReference type="Proteomes" id="UP000632377"/>
    </source>
</evidence>
<evidence type="ECO:0000256" key="5">
    <source>
        <dbReference type="ARBA" id="ARBA00032644"/>
    </source>
</evidence>
<dbReference type="InterPro" id="IPR015797">
    <property type="entry name" value="NUDIX_hydrolase-like_dom_sf"/>
</dbReference>
<dbReference type="EMBL" id="JAESWC010000018">
    <property type="protein sequence ID" value="MBL4938272.1"/>
    <property type="molecule type" value="Genomic_DNA"/>
</dbReference>
<comment type="similarity">
    <text evidence="1">Belongs to the Nudix hydrolase family.</text>
</comment>
<dbReference type="CDD" id="cd03428">
    <property type="entry name" value="NUDIX_Ap4A_Nudt2"/>
    <property type="match status" value="1"/>
</dbReference>
<evidence type="ECO:0000259" key="6">
    <source>
        <dbReference type="PROSITE" id="PS51186"/>
    </source>
</evidence>
<dbReference type="Pfam" id="PF00293">
    <property type="entry name" value="NUDIX"/>
    <property type="match status" value="1"/>
</dbReference>
<evidence type="ECO:0000313" key="8">
    <source>
        <dbReference type="EMBL" id="MBL4938272.1"/>
    </source>
</evidence>
<organism evidence="8 9">
    <name type="scientific">Clostridium rhizosphaerae</name>
    <dbReference type="NCBI Taxonomy" id="2803861"/>
    <lineage>
        <taxon>Bacteria</taxon>
        <taxon>Bacillati</taxon>
        <taxon>Bacillota</taxon>
        <taxon>Clostridia</taxon>
        <taxon>Eubacteriales</taxon>
        <taxon>Clostridiaceae</taxon>
        <taxon>Clostridium</taxon>
    </lineage>
</organism>
<dbReference type="InterPro" id="IPR016181">
    <property type="entry name" value="Acyl_CoA_acyltransferase"/>
</dbReference>
<dbReference type="Pfam" id="PF13302">
    <property type="entry name" value="Acetyltransf_3"/>
    <property type="match status" value="1"/>
</dbReference>
<dbReference type="InterPro" id="IPR000086">
    <property type="entry name" value="NUDIX_hydrolase_dom"/>
</dbReference>
<comment type="caution">
    <text evidence="8">The sequence shown here is derived from an EMBL/GenBank/DDBJ whole genome shotgun (WGS) entry which is preliminary data.</text>
</comment>
<evidence type="ECO:0000256" key="1">
    <source>
        <dbReference type="ARBA" id="ARBA00005582"/>
    </source>
</evidence>
<dbReference type="InterPro" id="IPR003565">
    <property type="entry name" value="Tetra_PHTase"/>
</dbReference>
<name>A0ABS1THL2_9CLOT</name>
<feature type="domain" description="Nudix hydrolase" evidence="7">
    <location>
        <begin position="175"/>
        <end position="302"/>
    </location>
</feature>
<evidence type="ECO:0000256" key="4">
    <source>
        <dbReference type="ARBA" id="ARBA00022801"/>
    </source>
</evidence>
<dbReference type="Proteomes" id="UP000632377">
    <property type="component" value="Unassembled WGS sequence"/>
</dbReference>
<dbReference type="RefSeq" id="WP_202750995.1">
    <property type="nucleotide sequence ID" value="NZ_JAESWC010000018.1"/>
</dbReference>
<dbReference type="Gene3D" id="3.90.79.10">
    <property type="entry name" value="Nucleoside Triphosphate Pyrophosphohydrolase"/>
    <property type="match status" value="1"/>
</dbReference>
<evidence type="ECO:0000259" key="7">
    <source>
        <dbReference type="PROSITE" id="PS51462"/>
    </source>
</evidence>
<dbReference type="PANTHER" id="PTHR21340:SF0">
    <property type="entry name" value="BIS(5'-NUCLEOSYL)-TETRAPHOSPHATASE [ASYMMETRICAL]"/>
    <property type="match status" value="1"/>
</dbReference>
<dbReference type="SUPFAM" id="SSF55811">
    <property type="entry name" value="Nudix"/>
    <property type="match status" value="1"/>
</dbReference>
<dbReference type="PANTHER" id="PTHR21340">
    <property type="entry name" value="DIADENOSINE 5,5-P1,P4-TETRAPHOSPHATE PYROPHOSPHOHYDROLASE MUTT"/>
    <property type="match status" value="1"/>
</dbReference>
<feature type="domain" description="N-acetyltransferase" evidence="6">
    <location>
        <begin position="12"/>
        <end position="163"/>
    </location>
</feature>
<gene>
    <name evidence="8" type="ORF">JK636_21400</name>
</gene>
<keyword evidence="9" id="KW-1185">Reference proteome</keyword>